<organism evidence="1">
    <name type="scientific">Candidatus Aciduliprofundum boonei</name>
    <dbReference type="NCBI Taxonomy" id="379547"/>
    <lineage>
        <taxon>Archaea</taxon>
        <taxon>Methanobacteriati</taxon>
        <taxon>Thermoplasmatota</taxon>
        <taxon>DHVE2 group</taxon>
        <taxon>Candidatus Aciduliprofundum</taxon>
    </lineage>
</organism>
<dbReference type="InterPro" id="IPR042214">
    <property type="entry name" value="TruD_catalytic"/>
</dbReference>
<comment type="caution">
    <text evidence="1">The sequence shown here is derived from an EMBL/GenBank/DDBJ whole genome shotgun (WGS) entry which is preliminary data.</text>
</comment>
<dbReference type="InterPro" id="IPR020119">
    <property type="entry name" value="PsdUridine_synth_TruD_CS"/>
</dbReference>
<dbReference type="Proteomes" id="UP000886130">
    <property type="component" value="Unassembled WGS sequence"/>
</dbReference>
<name>A0A7J3T954_9ARCH</name>
<protein>
    <submittedName>
        <fullName evidence="1">tRNA pseudouridine(13) synthase TruD</fullName>
    </submittedName>
</protein>
<accession>A0A7J3T954</accession>
<dbReference type="AlphaFoldDB" id="A0A7J3T954"/>
<dbReference type="GO" id="GO:0009982">
    <property type="term" value="F:pseudouridine synthase activity"/>
    <property type="evidence" value="ECO:0007669"/>
    <property type="project" value="InterPro"/>
</dbReference>
<dbReference type="Gene3D" id="3.30.2350.20">
    <property type="entry name" value="TruD, catalytic domain"/>
    <property type="match status" value="1"/>
</dbReference>
<dbReference type="GO" id="GO:0003723">
    <property type="term" value="F:RNA binding"/>
    <property type="evidence" value="ECO:0007669"/>
    <property type="project" value="InterPro"/>
</dbReference>
<dbReference type="PANTHER" id="PTHR13326">
    <property type="entry name" value="TRNA PSEUDOURIDINE SYNTHASE D"/>
    <property type="match status" value="1"/>
</dbReference>
<reference evidence="1" key="1">
    <citation type="journal article" date="2020" name="mSystems">
        <title>Genome- and Community-Level Interaction Insights into Carbon Utilization and Element Cycling Functions of Hydrothermarchaeota in Hydrothermal Sediment.</title>
        <authorList>
            <person name="Zhou Z."/>
            <person name="Liu Y."/>
            <person name="Xu W."/>
            <person name="Pan J."/>
            <person name="Luo Z.H."/>
            <person name="Li M."/>
        </authorList>
    </citation>
    <scope>NUCLEOTIDE SEQUENCE [LARGE SCALE GENOMIC DNA]</scope>
    <source>
        <strain evidence="1">HyVt-85</strain>
    </source>
</reference>
<proteinExistence type="predicted"/>
<dbReference type="GO" id="GO:0001522">
    <property type="term" value="P:pseudouridine synthesis"/>
    <property type="evidence" value="ECO:0007669"/>
    <property type="project" value="InterPro"/>
</dbReference>
<dbReference type="SUPFAM" id="SSF55120">
    <property type="entry name" value="Pseudouridine synthase"/>
    <property type="match status" value="1"/>
</dbReference>
<dbReference type="InterPro" id="IPR020103">
    <property type="entry name" value="PsdUridine_synth_cat_dom_sf"/>
</dbReference>
<dbReference type="EMBL" id="DRTM01000093">
    <property type="protein sequence ID" value="HHE75746.1"/>
    <property type="molecule type" value="Genomic_DNA"/>
</dbReference>
<evidence type="ECO:0000313" key="1">
    <source>
        <dbReference type="EMBL" id="HHE75746.1"/>
    </source>
</evidence>
<dbReference type="Pfam" id="PF01142">
    <property type="entry name" value="TruD"/>
    <property type="match status" value="1"/>
</dbReference>
<dbReference type="InterPro" id="IPR001656">
    <property type="entry name" value="PsdUridine_synth_TruD"/>
</dbReference>
<feature type="non-terminal residue" evidence="1">
    <location>
        <position position="141"/>
    </location>
</feature>
<sequence>MPVEEDIGISSFLSSTPGVGGKLRKRIEDFYVEEIPVEHKRESLGKNLWLKVKLINWETNRFVNILSKTLGISRHRIKFAGTKDKRAITVQYFCILNYPEDIKINLKDVEIIESFRSNESLELGDLIGNRFRIFLSDATCD</sequence>
<dbReference type="PANTHER" id="PTHR13326:SF21">
    <property type="entry name" value="PSEUDOURIDYLATE SYNTHASE PUS7L"/>
    <property type="match status" value="1"/>
</dbReference>
<dbReference type="PROSITE" id="PS01268">
    <property type="entry name" value="UPF0024"/>
    <property type="match status" value="1"/>
</dbReference>
<gene>
    <name evidence="1" type="primary">truD</name>
    <name evidence="1" type="ORF">ENL31_01285</name>
</gene>